<feature type="DNA-binding region" description="Homeobox" evidence="2">
    <location>
        <begin position="3"/>
        <end position="57"/>
    </location>
</feature>
<evidence type="ECO:0000256" key="3">
    <source>
        <dbReference type="RuleBase" id="RU000682"/>
    </source>
</evidence>
<keyword evidence="2 3" id="KW-0371">Homeobox</keyword>
<dbReference type="CDD" id="cd00086">
    <property type="entry name" value="homeodomain"/>
    <property type="match status" value="1"/>
</dbReference>
<dbReference type="GO" id="GO:0005634">
    <property type="term" value="C:nucleus"/>
    <property type="evidence" value="ECO:0007669"/>
    <property type="project" value="UniProtKB-SubCell"/>
</dbReference>
<comment type="subcellular location">
    <subcellularLocation>
        <location evidence="1 2 3">Nucleus</location>
    </subcellularLocation>
</comment>
<feature type="coiled-coil region" evidence="4">
    <location>
        <begin position="62"/>
        <end position="105"/>
    </location>
</feature>
<keyword evidence="7" id="KW-1185">Reference proteome</keyword>
<dbReference type="EMBL" id="JBEAFC010000002">
    <property type="protein sequence ID" value="KAL1568333.1"/>
    <property type="molecule type" value="Genomic_DNA"/>
</dbReference>
<dbReference type="SMART" id="SM00389">
    <property type="entry name" value="HOX"/>
    <property type="match status" value="1"/>
</dbReference>
<keyword evidence="2 3" id="KW-0539">Nucleus</keyword>
<name>A0ABD1IHY6_SALDI</name>
<dbReference type="Pfam" id="PF00046">
    <property type="entry name" value="Homeodomain"/>
    <property type="match status" value="1"/>
</dbReference>
<keyword evidence="4" id="KW-0175">Coiled coil</keyword>
<evidence type="ECO:0000313" key="6">
    <source>
        <dbReference type="EMBL" id="KAL1568333.1"/>
    </source>
</evidence>
<evidence type="ECO:0000313" key="7">
    <source>
        <dbReference type="Proteomes" id="UP001567538"/>
    </source>
</evidence>
<dbReference type="AlphaFoldDB" id="A0ABD1IHY6"/>
<dbReference type="InterPro" id="IPR009057">
    <property type="entry name" value="Homeodomain-like_sf"/>
</dbReference>
<accession>A0ABD1IHY6</accession>
<dbReference type="PROSITE" id="PS50071">
    <property type="entry name" value="HOMEOBOX_2"/>
    <property type="match status" value="1"/>
</dbReference>
<protein>
    <recommendedName>
        <fullName evidence="5">Homeobox domain-containing protein</fullName>
    </recommendedName>
</protein>
<evidence type="ECO:0000256" key="4">
    <source>
        <dbReference type="SAM" id="Coils"/>
    </source>
</evidence>
<feature type="domain" description="Homeobox" evidence="5">
    <location>
        <begin position="1"/>
        <end position="56"/>
    </location>
</feature>
<comment type="caution">
    <text evidence="6">The sequence shown here is derived from an EMBL/GenBank/DDBJ whole genome shotgun (WGS) entry which is preliminary data.</text>
</comment>
<evidence type="ECO:0000256" key="1">
    <source>
        <dbReference type="ARBA" id="ARBA00004123"/>
    </source>
</evidence>
<dbReference type="SUPFAM" id="SSF46689">
    <property type="entry name" value="Homeodomain-like"/>
    <property type="match status" value="1"/>
</dbReference>
<dbReference type="Proteomes" id="UP001567538">
    <property type="component" value="Unassembled WGS sequence"/>
</dbReference>
<dbReference type="Gene3D" id="1.10.10.60">
    <property type="entry name" value="Homeodomain-like"/>
    <property type="match status" value="1"/>
</dbReference>
<keyword evidence="2 3" id="KW-0238">DNA-binding</keyword>
<evidence type="ECO:0000259" key="5">
    <source>
        <dbReference type="PROSITE" id="PS50071"/>
    </source>
</evidence>
<sequence length="126" mass="15124">MAKRFNAFQIDSLKLAFEESEHLSKDRKMDLVRVTGLDMEQVTSWFNRKRARKRAKLSFLKLERINAELKLLLQQRHERETRLVKELEERKRREAELQYENLCLKCKIAAIFPQFDPTVDFAHGYP</sequence>
<evidence type="ECO:0000256" key="2">
    <source>
        <dbReference type="PROSITE-ProRule" id="PRU00108"/>
    </source>
</evidence>
<dbReference type="InterPro" id="IPR001356">
    <property type="entry name" value="HD"/>
</dbReference>
<proteinExistence type="predicted"/>
<reference evidence="6 7" key="1">
    <citation type="submission" date="2024-06" db="EMBL/GenBank/DDBJ databases">
        <title>A chromosome level genome sequence of Diviner's sage (Salvia divinorum).</title>
        <authorList>
            <person name="Ford S.A."/>
            <person name="Ro D.-K."/>
            <person name="Ness R.W."/>
            <person name="Phillips M.A."/>
        </authorList>
    </citation>
    <scope>NUCLEOTIDE SEQUENCE [LARGE SCALE GENOMIC DNA]</scope>
    <source>
        <strain evidence="6">SAF-2024a</strain>
        <tissue evidence="6">Leaf</tissue>
    </source>
</reference>
<dbReference type="GO" id="GO:0003677">
    <property type="term" value="F:DNA binding"/>
    <property type="evidence" value="ECO:0007669"/>
    <property type="project" value="UniProtKB-UniRule"/>
</dbReference>
<gene>
    <name evidence="6" type="ORF">AAHA92_03712</name>
</gene>
<organism evidence="6 7">
    <name type="scientific">Salvia divinorum</name>
    <name type="common">Maria pastora</name>
    <name type="synonym">Diviner's sage</name>
    <dbReference type="NCBI Taxonomy" id="28513"/>
    <lineage>
        <taxon>Eukaryota</taxon>
        <taxon>Viridiplantae</taxon>
        <taxon>Streptophyta</taxon>
        <taxon>Embryophyta</taxon>
        <taxon>Tracheophyta</taxon>
        <taxon>Spermatophyta</taxon>
        <taxon>Magnoliopsida</taxon>
        <taxon>eudicotyledons</taxon>
        <taxon>Gunneridae</taxon>
        <taxon>Pentapetalae</taxon>
        <taxon>asterids</taxon>
        <taxon>lamiids</taxon>
        <taxon>Lamiales</taxon>
        <taxon>Lamiaceae</taxon>
        <taxon>Nepetoideae</taxon>
        <taxon>Mentheae</taxon>
        <taxon>Salviinae</taxon>
        <taxon>Salvia</taxon>
        <taxon>Salvia subgen. Calosphace</taxon>
    </lineage>
</organism>